<accession>D5WRJ2</accession>
<dbReference type="RefSeq" id="WP_013074147.1">
    <property type="nucleotide sequence ID" value="NC_014098.1"/>
</dbReference>
<evidence type="ECO:0000313" key="5">
    <source>
        <dbReference type="Proteomes" id="UP000002368"/>
    </source>
</evidence>
<dbReference type="GO" id="GO:0003755">
    <property type="term" value="F:peptidyl-prolyl cis-trans isomerase activity"/>
    <property type="evidence" value="ECO:0007669"/>
    <property type="project" value="UniProtKB-KW"/>
</dbReference>
<dbReference type="OrthoDB" id="14196at2"/>
<sequence length="305" mass="34026">MSYSRLAGALFVTLLAILALAGCGSSDVVATFDGGQVHRAELDKQFKLQRLLIAPQYPDTPQNRLEVLQQYIVMHDILDQKAKQEGITVSDKELADTVAQYRQQLIQYVYGNADALNKKMAELGLQDNDLQALARDDILAQKYFAKHLSVSDEEIQAYYKDHPADYTIAKVAHILVKTKQEAEQVEARILKGESFAQIAKEVSLDPSKDQGGELPEGPLSQWVGPFQDAAMKLPIGQISDPVQTQFGWHILRVDSRRVEPLSQVKDQVKNKVMQMKEQQWFNQAKQDAHITLEDSALKQAAAGGP</sequence>
<dbReference type="PANTHER" id="PTHR47245:SF2">
    <property type="entry name" value="PEPTIDYL-PROLYL CIS-TRANS ISOMERASE HP_0175-RELATED"/>
    <property type="match status" value="1"/>
</dbReference>
<dbReference type="InterPro" id="IPR046357">
    <property type="entry name" value="PPIase_dom_sf"/>
</dbReference>
<dbReference type="KEGG" id="bts:Btus_0075"/>
<dbReference type="Gene3D" id="3.10.50.40">
    <property type="match status" value="1"/>
</dbReference>
<dbReference type="PANTHER" id="PTHR47245">
    <property type="entry name" value="PEPTIDYLPROLYL ISOMERASE"/>
    <property type="match status" value="1"/>
</dbReference>
<dbReference type="Pfam" id="PF13145">
    <property type="entry name" value="Rotamase_2"/>
    <property type="match status" value="1"/>
</dbReference>
<evidence type="ECO:0000256" key="1">
    <source>
        <dbReference type="PROSITE-ProRule" id="PRU00278"/>
    </source>
</evidence>
<dbReference type="eggNOG" id="COG0760">
    <property type="taxonomic scope" value="Bacteria"/>
</dbReference>
<dbReference type="AlphaFoldDB" id="D5WRJ2"/>
<dbReference type="SUPFAM" id="SSF109998">
    <property type="entry name" value="Triger factor/SurA peptide-binding domain-like"/>
    <property type="match status" value="1"/>
</dbReference>
<keyword evidence="2" id="KW-0732">Signal</keyword>
<name>D5WRJ2_KYRT2</name>
<dbReference type="PROSITE" id="PS50198">
    <property type="entry name" value="PPIC_PPIASE_2"/>
    <property type="match status" value="1"/>
</dbReference>
<dbReference type="InterPro" id="IPR027304">
    <property type="entry name" value="Trigger_fact/SurA_dom_sf"/>
</dbReference>
<keyword evidence="1" id="KW-0697">Rotamase</keyword>
<dbReference type="InterPro" id="IPR050245">
    <property type="entry name" value="PrsA_foldase"/>
</dbReference>
<evidence type="ECO:0000259" key="3">
    <source>
        <dbReference type="PROSITE" id="PS50198"/>
    </source>
</evidence>
<feature type="signal peptide" evidence="2">
    <location>
        <begin position="1"/>
        <end position="21"/>
    </location>
</feature>
<dbReference type="Proteomes" id="UP000002368">
    <property type="component" value="Chromosome"/>
</dbReference>
<dbReference type="STRING" id="562970.Btus_0075"/>
<dbReference type="EMBL" id="CP002017">
    <property type="protein sequence ID" value="ADG04853.1"/>
    <property type="molecule type" value="Genomic_DNA"/>
</dbReference>
<reference evidence="4 5" key="1">
    <citation type="journal article" date="2011" name="Stand. Genomic Sci.">
        <title>Complete genome sequence of the thermophilic, hydrogen-oxidizing Bacillus tusciae type strain (T2) and reclassification in the new genus, Kyrpidia gen. nov. as Kyrpidia tusciae comb. nov. and emendation of the family Alicyclobacillaceae da Costa and Rainey, 2010.</title>
        <authorList>
            <person name="Klenk H.P."/>
            <person name="Lapidus A."/>
            <person name="Chertkov O."/>
            <person name="Copeland A."/>
            <person name="Del Rio T.G."/>
            <person name="Nolan M."/>
            <person name="Lucas S."/>
            <person name="Chen F."/>
            <person name="Tice H."/>
            <person name="Cheng J.F."/>
            <person name="Han C."/>
            <person name="Bruce D."/>
            <person name="Goodwin L."/>
            <person name="Pitluck S."/>
            <person name="Pati A."/>
            <person name="Ivanova N."/>
            <person name="Mavromatis K."/>
            <person name="Daum C."/>
            <person name="Chen A."/>
            <person name="Palaniappan K."/>
            <person name="Chang Y.J."/>
            <person name="Land M."/>
            <person name="Hauser L."/>
            <person name="Jeffries C.D."/>
            <person name="Detter J.C."/>
            <person name="Rohde M."/>
            <person name="Abt B."/>
            <person name="Pukall R."/>
            <person name="Goker M."/>
            <person name="Bristow J."/>
            <person name="Markowitz V."/>
            <person name="Hugenholtz P."/>
            <person name="Eisen J.A."/>
        </authorList>
    </citation>
    <scope>NUCLEOTIDE SEQUENCE [LARGE SCALE GENOMIC DNA]</scope>
    <source>
        <strain evidence="4 5">DSM 2912</strain>
    </source>
</reference>
<dbReference type="InterPro" id="IPR000297">
    <property type="entry name" value="PPIase_PpiC"/>
</dbReference>
<dbReference type="Gene3D" id="1.10.4030.10">
    <property type="entry name" value="Porin chaperone SurA, peptide-binding domain"/>
    <property type="match status" value="1"/>
</dbReference>
<feature type="domain" description="PpiC" evidence="3">
    <location>
        <begin position="170"/>
        <end position="255"/>
    </location>
</feature>
<keyword evidence="5" id="KW-1185">Reference proteome</keyword>
<proteinExistence type="predicted"/>
<evidence type="ECO:0000256" key="2">
    <source>
        <dbReference type="SAM" id="SignalP"/>
    </source>
</evidence>
<protein>
    <submittedName>
        <fullName evidence="4">PpiC-type peptidyl-prolyl cis-trans isomerase</fullName>
    </submittedName>
</protein>
<keyword evidence="1 4" id="KW-0413">Isomerase</keyword>
<dbReference type="HOGENOM" id="CLU_034646_5_2_9"/>
<organism evidence="4 5">
    <name type="scientific">Kyrpidia tusciae (strain DSM 2912 / NBRC 15312 / T2)</name>
    <name type="common">Bacillus tusciae</name>
    <dbReference type="NCBI Taxonomy" id="562970"/>
    <lineage>
        <taxon>Bacteria</taxon>
        <taxon>Bacillati</taxon>
        <taxon>Bacillota</taxon>
        <taxon>Bacilli</taxon>
        <taxon>Bacillales</taxon>
        <taxon>Alicyclobacillaceae</taxon>
        <taxon>Kyrpidia</taxon>
    </lineage>
</organism>
<feature type="chain" id="PRO_5039396791" evidence="2">
    <location>
        <begin position="22"/>
        <end position="305"/>
    </location>
</feature>
<gene>
    <name evidence="4" type="ordered locus">Btus_0075</name>
</gene>
<dbReference type="PROSITE" id="PS51257">
    <property type="entry name" value="PROKAR_LIPOPROTEIN"/>
    <property type="match status" value="1"/>
</dbReference>
<evidence type="ECO:0000313" key="4">
    <source>
        <dbReference type="EMBL" id="ADG04853.1"/>
    </source>
</evidence>
<dbReference type="SUPFAM" id="SSF54534">
    <property type="entry name" value="FKBP-like"/>
    <property type="match status" value="1"/>
</dbReference>
<dbReference type="Pfam" id="PF13623">
    <property type="entry name" value="SurA_N_2"/>
    <property type="match status" value="1"/>
</dbReference>